<dbReference type="UniPathway" id="UPA00196"/>
<feature type="transmembrane region" description="Helical" evidence="5">
    <location>
        <begin position="61"/>
        <end position="79"/>
    </location>
</feature>
<feature type="transmembrane region" description="Helical" evidence="5">
    <location>
        <begin position="336"/>
        <end position="353"/>
    </location>
</feature>
<feature type="transmembrane region" description="Helical" evidence="5">
    <location>
        <begin position="307"/>
        <end position="324"/>
    </location>
</feature>
<comment type="pathway">
    <text evidence="5">Glycolipid biosynthesis; glycosylphosphatidylinositol-anchor biosynthesis.</text>
</comment>
<keyword evidence="4 5" id="KW-0472">Membrane</keyword>
<comment type="similarity">
    <text evidence="5">Belongs to the PIGW family.</text>
</comment>
<organism evidence="6 7">
    <name type="scientific">Frankliniella occidentalis</name>
    <name type="common">Western flower thrips</name>
    <name type="synonym">Euthrips occidentalis</name>
    <dbReference type="NCBI Taxonomy" id="133901"/>
    <lineage>
        <taxon>Eukaryota</taxon>
        <taxon>Metazoa</taxon>
        <taxon>Ecdysozoa</taxon>
        <taxon>Arthropoda</taxon>
        <taxon>Hexapoda</taxon>
        <taxon>Insecta</taxon>
        <taxon>Pterygota</taxon>
        <taxon>Neoptera</taxon>
        <taxon>Paraneoptera</taxon>
        <taxon>Thysanoptera</taxon>
        <taxon>Terebrantia</taxon>
        <taxon>Thripoidea</taxon>
        <taxon>Thripidae</taxon>
        <taxon>Frankliniella</taxon>
    </lineage>
</organism>
<feature type="transmembrane region" description="Helical" evidence="5">
    <location>
        <begin position="239"/>
        <end position="257"/>
    </location>
</feature>
<dbReference type="RefSeq" id="XP_026289347.1">
    <property type="nucleotide sequence ID" value="XM_026433562.2"/>
</dbReference>
<evidence type="ECO:0000256" key="1">
    <source>
        <dbReference type="ARBA" id="ARBA00004141"/>
    </source>
</evidence>
<keyword evidence="2 5" id="KW-0812">Transmembrane</keyword>
<reference evidence="7" key="1">
    <citation type="submission" date="2025-08" db="UniProtKB">
        <authorList>
            <consortium name="RefSeq"/>
        </authorList>
    </citation>
    <scope>IDENTIFICATION</scope>
    <source>
        <tissue evidence="7">Whole organism</tissue>
    </source>
</reference>
<dbReference type="AlphaFoldDB" id="A0A6J1T913"/>
<dbReference type="EC" id="2.3.-.-" evidence="5"/>
<protein>
    <recommendedName>
        <fullName evidence="5">Phosphatidylinositol-glycan biosynthesis class W protein</fullName>
        <ecNumber evidence="5">2.3.-.-</ecNumber>
    </recommendedName>
</protein>
<dbReference type="OrthoDB" id="15270at2759"/>
<feature type="transmembrane region" description="Helical" evidence="5">
    <location>
        <begin position="373"/>
        <end position="396"/>
    </location>
</feature>
<feature type="transmembrane region" description="Helical" evidence="5">
    <location>
        <begin position="417"/>
        <end position="440"/>
    </location>
</feature>
<dbReference type="GO" id="GO:0006506">
    <property type="term" value="P:GPI anchor biosynthetic process"/>
    <property type="evidence" value="ECO:0007669"/>
    <property type="project" value="UniProtKB-UniPathway"/>
</dbReference>
<gene>
    <name evidence="7" type="primary">LOC113214250</name>
</gene>
<sequence length="480" mass="54618">MKDLNYKLFHESLTSNNNGTTAIESTLVIIPSIISVYILTLIRSLQDSKKETVTRSYWSQFFLEFFIIIMPSIMCFTILADHLVIVYGALFLIGIVLLLKNHVLKTMLTSCFGEIQWKTHRDIVSYRSDPLHRSYITNFRAITNMLTVLCILAVDFHIFPRRFAKTETFGYGVMDFGVGLFIVGNALVHPEAQFKVGPRIWKTALQCIPLIFLGIGRLILTNQVEYHEHVTEYGQHWNFFFTLAVTKLACSIILKTVKGSTNVYFFFTILMICSYETVLQCGLQKWILGNAPRLDLVSANREGLASIVGYVALYFGGVSLGRILRRFDTLNPVKNLRLAKILVSISTICWIVTYTCDKTFGISRRLANCGYLFWMISFTTTVLACLLVIECFSLYLKYVNVFSKRSQPNPNVAFVPNLLAAINFNGLTFFLLANLFTGIINLKLKTFNLNPVTSLIILILYMLLNCMTVSVLHHKKIKLL</sequence>
<keyword evidence="5" id="KW-0337">GPI-anchor biosynthesis</keyword>
<proteinExistence type="inferred from homology"/>
<dbReference type="GO" id="GO:0005789">
    <property type="term" value="C:endoplasmic reticulum membrane"/>
    <property type="evidence" value="ECO:0007669"/>
    <property type="project" value="UniProtKB-SubCell"/>
</dbReference>
<keyword evidence="5" id="KW-0808">Transferase</keyword>
<name>A0A6J1T913_FRAOC</name>
<evidence type="ECO:0000256" key="4">
    <source>
        <dbReference type="ARBA" id="ARBA00023136"/>
    </source>
</evidence>
<feature type="transmembrane region" description="Helical" evidence="5">
    <location>
        <begin position="141"/>
        <end position="159"/>
    </location>
</feature>
<keyword evidence="5" id="KW-0256">Endoplasmic reticulum</keyword>
<feature type="transmembrane region" description="Helical" evidence="5">
    <location>
        <begin position="85"/>
        <end position="103"/>
    </location>
</feature>
<dbReference type="PANTHER" id="PTHR20661:SF0">
    <property type="entry name" value="PHOSPHATIDYLINOSITOL-GLYCAN BIOSYNTHESIS CLASS W PROTEIN"/>
    <property type="match status" value="1"/>
</dbReference>
<dbReference type="GeneID" id="113214250"/>
<dbReference type="Proteomes" id="UP000504606">
    <property type="component" value="Unplaced"/>
</dbReference>
<dbReference type="GO" id="GO:0072659">
    <property type="term" value="P:protein localization to plasma membrane"/>
    <property type="evidence" value="ECO:0007669"/>
    <property type="project" value="TreeGrafter"/>
</dbReference>
<comment type="subcellular location">
    <subcellularLocation>
        <location evidence="5">Endoplasmic reticulum membrane</location>
        <topology evidence="5">Multi-pass membrane protein</topology>
    </subcellularLocation>
    <subcellularLocation>
        <location evidence="1">Membrane</location>
        <topology evidence="1">Multi-pass membrane protein</topology>
    </subcellularLocation>
</comment>
<dbReference type="Pfam" id="PF06423">
    <property type="entry name" value="GWT1"/>
    <property type="match status" value="1"/>
</dbReference>
<keyword evidence="6" id="KW-1185">Reference proteome</keyword>
<evidence type="ECO:0000313" key="6">
    <source>
        <dbReference type="Proteomes" id="UP000504606"/>
    </source>
</evidence>
<keyword evidence="3 5" id="KW-1133">Transmembrane helix</keyword>
<evidence type="ECO:0000256" key="3">
    <source>
        <dbReference type="ARBA" id="ARBA00022989"/>
    </source>
</evidence>
<accession>A0A6J1T913</accession>
<dbReference type="PIRSF" id="PIRSF017321">
    <property type="entry name" value="GWT1"/>
    <property type="match status" value="1"/>
</dbReference>
<feature type="transmembrane region" description="Helical" evidence="5">
    <location>
        <begin position="452"/>
        <end position="472"/>
    </location>
</feature>
<feature type="transmembrane region" description="Helical" evidence="5">
    <location>
        <begin position="171"/>
        <end position="188"/>
    </location>
</feature>
<comment type="function">
    <text evidence="5">A acetyltransferase, which acetylates the inositol ring of phosphatidylinositol during biosynthesis of GPI-anchor.</text>
</comment>
<feature type="transmembrane region" description="Helical" evidence="5">
    <location>
        <begin position="200"/>
        <end position="219"/>
    </location>
</feature>
<keyword evidence="5" id="KW-0012">Acyltransferase</keyword>
<dbReference type="PANTHER" id="PTHR20661">
    <property type="entry name" value="PHOSPHATIDYLINOSITOL-GLYCAN BIOSYNTHESIS CLASS W PROTEIN"/>
    <property type="match status" value="1"/>
</dbReference>
<dbReference type="GO" id="GO:0032216">
    <property type="term" value="F:glucosaminyl-phosphatidylinositol O-acyltransferase activity"/>
    <property type="evidence" value="ECO:0007669"/>
    <property type="project" value="TreeGrafter"/>
</dbReference>
<dbReference type="InterPro" id="IPR009447">
    <property type="entry name" value="PIGW/GWT1"/>
</dbReference>
<evidence type="ECO:0000256" key="2">
    <source>
        <dbReference type="ARBA" id="ARBA00022692"/>
    </source>
</evidence>
<feature type="transmembrane region" description="Helical" evidence="5">
    <location>
        <begin position="264"/>
        <end position="287"/>
    </location>
</feature>
<evidence type="ECO:0000313" key="7">
    <source>
        <dbReference type="RefSeq" id="XP_026289347.1"/>
    </source>
</evidence>
<dbReference type="KEGG" id="foc:113214250"/>
<evidence type="ECO:0000256" key="5">
    <source>
        <dbReference type="RuleBase" id="RU280819"/>
    </source>
</evidence>
<feature type="transmembrane region" description="Helical" evidence="5">
    <location>
        <begin position="20"/>
        <end position="40"/>
    </location>
</feature>